<protein>
    <submittedName>
        <fullName evidence="1">Uncharacterized protein</fullName>
    </submittedName>
</protein>
<proteinExistence type="predicted"/>
<organism evidence="1">
    <name type="scientific">Anguilla anguilla</name>
    <name type="common">European freshwater eel</name>
    <name type="synonym">Muraena anguilla</name>
    <dbReference type="NCBI Taxonomy" id="7936"/>
    <lineage>
        <taxon>Eukaryota</taxon>
        <taxon>Metazoa</taxon>
        <taxon>Chordata</taxon>
        <taxon>Craniata</taxon>
        <taxon>Vertebrata</taxon>
        <taxon>Euteleostomi</taxon>
        <taxon>Actinopterygii</taxon>
        <taxon>Neopterygii</taxon>
        <taxon>Teleostei</taxon>
        <taxon>Anguilliformes</taxon>
        <taxon>Anguillidae</taxon>
        <taxon>Anguilla</taxon>
    </lineage>
</organism>
<evidence type="ECO:0000313" key="1">
    <source>
        <dbReference type="EMBL" id="JAI01819.1"/>
    </source>
</evidence>
<accession>A0A0E9XJF9</accession>
<name>A0A0E9XJF9_ANGAN</name>
<reference evidence="1" key="2">
    <citation type="journal article" date="2015" name="Fish Shellfish Immunol.">
        <title>Early steps in the European eel (Anguilla anguilla)-Vibrio vulnificus interaction in the gills: Role of the RtxA13 toxin.</title>
        <authorList>
            <person name="Callol A."/>
            <person name="Pajuelo D."/>
            <person name="Ebbesson L."/>
            <person name="Teles M."/>
            <person name="MacKenzie S."/>
            <person name="Amaro C."/>
        </authorList>
    </citation>
    <scope>NUCLEOTIDE SEQUENCE</scope>
</reference>
<dbReference type="AlphaFoldDB" id="A0A0E9XJF9"/>
<dbReference type="EMBL" id="GBXM01006759">
    <property type="protein sequence ID" value="JAI01819.1"/>
    <property type="molecule type" value="Transcribed_RNA"/>
</dbReference>
<sequence length="31" mass="3609">MNSTIHFDRTCYYTGRRVQASPSIINFQSSK</sequence>
<reference evidence="1" key="1">
    <citation type="submission" date="2014-11" db="EMBL/GenBank/DDBJ databases">
        <authorList>
            <person name="Amaro Gonzalez C."/>
        </authorList>
    </citation>
    <scope>NUCLEOTIDE SEQUENCE</scope>
</reference>